<keyword evidence="1" id="KW-0677">Repeat</keyword>
<dbReference type="AlphaFoldDB" id="A0A1V5MCT2"/>
<reference evidence="5" key="1">
    <citation type="submission" date="2017-02" db="EMBL/GenBank/DDBJ databases">
        <title>Delving into the versatile metabolic prowess of the omnipresent phylum Bacteroidetes.</title>
        <authorList>
            <person name="Nobu M.K."/>
            <person name="Mei R."/>
            <person name="Narihiro T."/>
            <person name="Kuroda K."/>
            <person name="Liu W.-T."/>
        </authorList>
    </citation>
    <scope>NUCLEOTIDE SEQUENCE</scope>
    <source>
        <strain evidence="5">ADurb.Bin417</strain>
    </source>
</reference>
<feature type="transmembrane region" description="Helical" evidence="4">
    <location>
        <begin position="70"/>
        <end position="88"/>
    </location>
</feature>
<evidence type="ECO:0000256" key="4">
    <source>
        <dbReference type="SAM" id="Phobius"/>
    </source>
</evidence>
<feature type="repeat" description="TPR" evidence="3">
    <location>
        <begin position="170"/>
        <end position="203"/>
    </location>
</feature>
<dbReference type="Pfam" id="PF13432">
    <property type="entry name" value="TPR_16"/>
    <property type="match status" value="1"/>
</dbReference>
<accession>A0A1V5MCT2</accession>
<dbReference type="SUPFAM" id="SSF48452">
    <property type="entry name" value="TPR-like"/>
    <property type="match status" value="1"/>
</dbReference>
<keyword evidence="4" id="KW-0812">Transmembrane</keyword>
<comment type="caution">
    <text evidence="5">The sequence shown here is derived from an EMBL/GenBank/DDBJ whole genome shotgun (WGS) entry which is preliminary data.</text>
</comment>
<feature type="transmembrane region" description="Helical" evidence="4">
    <location>
        <begin position="94"/>
        <end position="113"/>
    </location>
</feature>
<name>A0A1V5MCT2_UNCT6</name>
<keyword evidence="2 3" id="KW-0802">TPR repeat</keyword>
<feature type="transmembrane region" description="Helical" evidence="4">
    <location>
        <begin position="12"/>
        <end position="34"/>
    </location>
</feature>
<proteinExistence type="predicted"/>
<dbReference type="PROSITE" id="PS50293">
    <property type="entry name" value="TPR_REGION"/>
    <property type="match status" value="2"/>
</dbReference>
<keyword evidence="4" id="KW-0472">Membrane</keyword>
<dbReference type="InterPro" id="IPR019734">
    <property type="entry name" value="TPR_rpt"/>
</dbReference>
<keyword evidence="4" id="KW-1133">Transmembrane helix</keyword>
<dbReference type="SMART" id="SM00028">
    <property type="entry name" value="TPR"/>
    <property type="match status" value="3"/>
</dbReference>
<dbReference type="PANTHER" id="PTHR44858:SF1">
    <property type="entry name" value="UDP-N-ACETYLGLUCOSAMINE--PEPTIDE N-ACETYLGLUCOSAMINYLTRANSFERASE SPINDLY-RELATED"/>
    <property type="match status" value="1"/>
</dbReference>
<dbReference type="PANTHER" id="PTHR44858">
    <property type="entry name" value="TETRATRICOPEPTIDE REPEAT PROTEIN 6"/>
    <property type="match status" value="1"/>
</dbReference>
<feature type="transmembrane region" description="Helical" evidence="4">
    <location>
        <begin position="40"/>
        <end position="58"/>
    </location>
</feature>
<protein>
    <submittedName>
        <fullName evidence="5">TPR repeat-containing protein YrrB</fullName>
    </submittedName>
</protein>
<dbReference type="InterPro" id="IPR050498">
    <property type="entry name" value="Ycf3"/>
</dbReference>
<organism evidence="5">
    <name type="scientific">candidate division TA06 bacterium ADurb.Bin417</name>
    <dbReference type="NCBI Taxonomy" id="1852828"/>
    <lineage>
        <taxon>Bacteria</taxon>
        <taxon>Bacteria division TA06</taxon>
    </lineage>
</organism>
<dbReference type="PROSITE" id="PS50005">
    <property type="entry name" value="TPR"/>
    <property type="match status" value="3"/>
</dbReference>
<sequence>MLDYDYPVVRRALAPAALAGWATLLLMLLAAGGLFRRERLPAFAILFFLLALSVESSFIPLQDVIFEHRLYLPMAGFALFLAAGLFRLAGRRAVLAAALLGLLLCFNSGLAVARNRVWRTELSLWSDNVAKAPNKARPWLFLGIAHLNLGQADRAVEYLDRAIELDPSHYYAYCNRGLAYNRLERYDLALADFERTLELKPNFADAYFNRGVTRQKQGNLEAAISDWKKTVAVNPNHFYAWNNLAVALMLRRDYRGAWQAVEGVRRAGGPVNPQLIRALKETAGSPSAPKPD</sequence>
<dbReference type="InterPro" id="IPR011990">
    <property type="entry name" value="TPR-like_helical_dom_sf"/>
</dbReference>
<evidence type="ECO:0000256" key="2">
    <source>
        <dbReference type="ARBA" id="ARBA00022803"/>
    </source>
</evidence>
<feature type="repeat" description="TPR" evidence="3">
    <location>
        <begin position="204"/>
        <end position="237"/>
    </location>
</feature>
<dbReference type="Pfam" id="PF00515">
    <property type="entry name" value="TPR_1"/>
    <property type="match status" value="1"/>
</dbReference>
<dbReference type="Gene3D" id="1.25.40.10">
    <property type="entry name" value="Tetratricopeptide repeat domain"/>
    <property type="match status" value="1"/>
</dbReference>
<evidence type="ECO:0000256" key="3">
    <source>
        <dbReference type="PROSITE-ProRule" id="PRU00339"/>
    </source>
</evidence>
<evidence type="ECO:0000313" key="5">
    <source>
        <dbReference type="EMBL" id="OPZ90986.1"/>
    </source>
</evidence>
<gene>
    <name evidence="5" type="primary">yrrB_4</name>
    <name evidence="5" type="ORF">BWY73_01204</name>
</gene>
<evidence type="ECO:0000256" key="1">
    <source>
        <dbReference type="ARBA" id="ARBA00022737"/>
    </source>
</evidence>
<dbReference type="Proteomes" id="UP000485484">
    <property type="component" value="Unassembled WGS sequence"/>
</dbReference>
<feature type="repeat" description="TPR" evidence="3">
    <location>
        <begin position="136"/>
        <end position="169"/>
    </location>
</feature>
<dbReference type="EMBL" id="MWAK01000213">
    <property type="protein sequence ID" value="OPZ90986.1"/>
    <property type="molecule type" value="Genomic_DNA"/>
</dbReference>